<dbReference type="EMBL" id="JABSTQ010009559">
    <property type="protein sequence ID" value="KAG0428159.1"/>
    <property type="molecule type" value="Genomic_DNA"/>
</dbReference>
<keyword evidence="2" id="KW-1185">Reference proteome</keyword>
<reference evidence="1 2" key="1">
    <citation type="journal article" date="2020" name="Cell">
        <title>Large-Scale Comparative Analyses of Tick Genomes Elucidate Their Genetic Diversity and Vector Capacities.</title>
        <authorList>
            <consortium name="Tick Genome and Microbiome Consortium (TIGMIC)"/>
            <person name="Jia N."/>
            <person name="Wang J."/>
            <person name="Shi W."/>
            <person name="Du L."/>
            <person name="Sun Y."/>
            <person name="Zhan W."/>
            <person name="Jiang J.F."/>
            <person name="Wang Q."/>
            <person name="Zhang B."/>
            <person name="Ji P."/>
            <person name="Bell-Sakyi L."/>
            <person name="Cui X.M."/>
            <person name="Yuan T.T."/>
            <person name="Jiang B.G."/>
            <person name="Yang W.F."/>
            <person name="Lam T.T."/>
            <person name="Chang Q.C."/>
            <person name="Ding S.J."/>
            <person name="Wang X.J."/>
            <person name="Zhu J.G."/>
            <person name="Ruan X.D."/>
            <person name="Zhao L."/>
            <person name="Wei J.T."/>
            <person name="Ye R.Z."/>
            <person name="Que T.C."/>
            <person name="Du C.H."/>
            <person name="Zhou Y.H."/>
            <person name="Cheng J.X."/>
            <person name="Dai P.F."/>
            <person name="Guo W.B."/>
            <person name="Han X.H."/>
            <person name="Huang E.J."/>
            <person name="Li L.F."/>
            <person name="Wei W."/>
            <person name="Gao Y.C."/>
            <person name="Liu J.Z."/>
            <person name="Shao H.Z."/>
            <person name="Wang X."/>
            <person name="Wang C.C."/>
            <person name="Yang T.C."/>
            <person name="Huo Q.B."/>
            <person name="Li W."/>
            <person name="Chen H.Y."/>
            <person name="Chen S.E."/>
            <person name="Zhou L.G."/>
            <person name="Ni X.B."/>
            <person name="Tian J.H."/>
            <person name="Sheng Y."/>
            <person name="Liu T."/>
            <person name="Pan Y.S."/>
            <person name="Xia L.Y."/>
            <person name="Li J."/>
            <person name="Zhao F."/>
            <person name="Cao W.C."/>
        </authorList>
    </citation>
    <scope>NUCLEOTIDE SEQUENCE [LARGE SCALE GENOMIC DNA]</scope>
    <source>
        <strain evidence="1">Iper-2018</strain>
    </source>
</reference>
<comment type="caution">
    <text evidence="1">The sequence shown here is derived from an EMBL/GenBank/DDBJ whole genome shotgun (WGS) entry which is preliminary data.</text>
</comment>
<dbReference type="Proteomes" id="UP000805193">
    <property type="component" value="Unassembled WGS sequence"/>
</dbReference>
<accession>A0AC60Q4D6</accession>
<proteinExistence type="predicted"/>
<sequence length="81" mass="9084">MRVKLATYVFSRSMAAGIKYYEERKVPGLWNSDATKEFTLVLNDLFDALNRRFKKGGVTCLSSDFTMITYGKSGSTNGNKS</sequence>
<evidence type="ECO:0000313" key="2">
    <source>
        <dbReference type="Proteomes" id="UP000805193"/>
    </source>
</evidence>
<protein>
    <submittedName>
        <fullName evidence="1">Uncharacterized protein</fullName>
    </submittedName>
</protein>
<organism evidence="1 2">
    <name type="scientific">Ixodes persulcatus</name>
    <name type="common">Taiga tick</name>
    <dbReference type="NCBI Taxonomy" id="34615"/>
    <lineage>
        <taxon>Eukaryota</taxon>
        <taxon>Metazoa</taxon>
        <taxon>Ecdysozoa</taxon>
        <taxon>Arthropoda</taxon>
        <taxon>Chelicerata</taxon>
        <taxon>Arachnida</taxon>
        <taxon>Acari</taxon>
        <taxon>Parasitiformes</taxon>
        <taxon>Ixodida</taxon>
        <taxon>Ixodoidea</taxon>
        <taxon>Ixodidae</taxon>
        <taxon>Ixodinae</taxon>
        <taxon>Ixodes</taxon>
    </lineage>
</organism>
<evidence type="ECO:0000313" key="1">
    <source>
        <dbReference type="EMBL" id="KAG0428159.1"/>
    </source>
</evidence>
<name>A0AC60Q4D6_IXOPE</name>
<gene>
    <name evidence="1" type="ORF">HPB47_024833</name>
</gene>